<keyword evidence="8" id="KW-1185">Reference proteome</keyword>
<dbReference type="InterPro" id="IPR045058">
    <property type="entry name" value="GIMA/IAN/Toc"/>
</dbReference>
<evidence type="ECO:0000256" key="3">
    <source>
        <dbReference type="ARBA" id="ARBA00023134"/>
    </source>
</evidence>
<feature type="compositionally biased region" description="Polar residues" evidence="4">
    <location>
        <begin position="306"/>
        <end position="315"/>
    </location>
</feature>
<feature type="region of interest" description="Disordered" evidence="4">
    <location>
        <begin position="285"/>
        <end position="395"/>
    </location>
</feature>
<dbReference type="GO" id="GO:0005525">
    <property type="term" value="F:GTP binding"/>
    <property type="evidence" value="ECO:0007669"/>
    <property type="project" value="UniProtKB-KW"/>
</dbReference>
<dbReference type="Pfam" id="PF04548">
    <property type="entry name" value="AIG1"/>
    <property type="match status" value="1"/>
</dbReference>
<dbReference type="PANTHER" id="PTHR10903">
    <property type="entry name" value="GTPASE, IMAP FAMILY MEMBER-RELATED"/>
    <property type="match status" value="1"/>
</dbReference>
<accession>A0AAY5K2Q3</accession>
<evidence type="ECO:0000256" key="2">
    <source>
        <dbReference type="ARBA" id="ARBA00022741"/>
    </source>
</evidence>
<name>A0AAY5K2Q3_ESOLU</name>
<feature type="transmembrane region" description="Helical" evidence="5">
    <location>
        <begin position="421"/>
        <end position="441"/>
    </location>
</feature>
<feature type="domain" description="AIG1-type G" evidence="6">
    <location>
        <begin position="22"/>
        <end position="223"/>
    </location>
</feature>
<dbReference type="InterPro" id="IPR027417">
    <property type="entry name" value="P-loop_NTPase"/>
</dbReference>
<dbReference type="GeneID" id="105010036"/>
<evidence type="ECO:0000313" key="7">
    <source>
        <dbReference type="Ensembl" id="ENSELUP00000083374.1"/>
    </source>
</evidence>
<keyword evidence="5" id="KW-1133">Transmembrane helix</keyword>
<reference evidence="7" key="2">
    <citation type="submission" date="2025-08" db="UniProtKB">
        <authorList>
            <consortium name="Ensembl"/>
        </authorList>
    </citation>
    <scope>IDENTIFICATION</scope>
</reference>
<evidence type="ECO:0000256" key="1">
    <source>
        <dbReference type="ARBA" id="ARBA00008535"/>
    </source>
</evidence>
<keyword evidence="2" id="KW-0547">Nucleotide-binding</keyword>
<dbReference type="SUPFAM" id="SSF52540">
    <property type="entry name" value="P-loop containing nucleoside triphosphate hydrolases"/>
    <property type="match status" value="1"/>
</dbReference>
<dbReference type="PANTHER" id="PTHR10903:SF112">
    <property type="entry name" value="SI:CH211-113E8.5"/>
    <property type="match status" value="1"/>
</dbReference>
<reference evidence="7" key="3">
    <citation type="submission" date="2025-09" db="UniProtKB">
        <authorList>
            <consortium name="Ensembl"/>
        </authorList>
    </citation>
    <scope>IDENTIFICATION</scope>
</reference>
<sequence>MNSKSHLSHLLLGYYTHDPGKPCDLRIVLVGKTGAGKSATGNTILGREDAFKAEASAVSVTAETKKQSGEVDGKMIHVIDTPGLFDTSVDSEKMKIEIDKCIKMSVPGPHVFLLVMKLTRFTEEERNTVMWIQENFGEEASKYSIVLFTGKDQLGSKTVNEFVEKSDPLKAIMQNCGGRYHSFNNKADLMDRTQVRELLQKMEEMVEGNEEKYYTNEMFLKAQEILEWENSSFVKFVKSLPKTVRIVTQPVWAGAILLHQRGKIISIHKKVQDVLWGTDMVREEIRGPANPSDPENDPDSEPNEASNVSGSTPAGTESDPGDFISSTSSPAIHNPANASPAIHNPTNASPAIHNPANASPAIHNPANASPAIHNPTNASPAIHNPANASPAIHNPTNAILSSDRISTNISISIPSLANGSVYLAVGAVLVCIFAVYLYTGLSRMR</sequence>
<dbReference type="GeneTree" id="ENSGT01140000282522"/>
<keyword evidence="5" id="KW-0472">Membrane</keyword>
<evidence type="ECO:0000256" key="5">
    <source>
        <dbReference type="SAM" id="Phobius"/>
    </source>
</evidence>
<organism evidence="7 8">
    <name type="scientific">Esox lucius</name>
    <name type="common">Northern pike</name>
    <dbReference type="NCBI Taxonomy" id="8010"/>
    <lineage>
        <taxon>Eukaryota</taxon>
        <taxon>Metazoa</taxon>
        <taxon>Chordata</taxon>
        <taxon>Craniata</taxon>
        <taxon>Vertebrata</taxon>
        <taxon>Euteleostomi</taxon>
        <taxon>Actinopterygii</taxon>
        <taxon>Neopterygii</taxon>
        <taxon>Teleostei</taxon>
        <taxon>Protacanthopterygii</taxon>
        <taxon>Esociformes</taxon>
        <taxon>Esocidae</taxon>
        <taxon>Esox</taxon>
    </lineage>
</organism>
<dbReference type="InterPro" id="IPR006703">
    <property type="entry name" value="G_AIG1"/>
</dbReference>
<dbReference type="AlphaFoldDB" id="A0AAY5K2Q3"/>
<dbReference type="Ensembl" id="ENSELUT00000098254.1">
    <property type="protein sequence ID" value="ENSELUP00000083374.1"/>
    <property type="gene ID" value="ENSELUG00000034887.1"/>
</dbReference>
<dbReference type="FunFam" id="3.40.50.300:FF:000366">
    <property type="entry name" value="GTPase, IMAP family member 2"/>
    <property type="match status" value="1"/>
</dbReference>
<evidence type="ECO:0000313" key="8">
    <source>
        <dbReference type="Proteomes" id="UP000265140"/>
    </source>
</evidence>
<keyword evidence="5" id="KW-0812">Transmembrane</keyword>
<comment type="similarity">
    <text evidence="1">Belongs to the TRAFAC class TrmE-Era-EngA-EngB-Septin-like GTPase superfamily. AIG1/Toc34/Toc159-like paraseptin GTPase family. IAN subfamily.</text>
</comment>
<dbReference type="Proteomes" id="UP000265140">
    <property type="component" value="Chromosome 9"/>
</dbReference>
<evidence type="ECO:0000256" key="4">
    <source>
        <dbReference type="SAM" id="MobiDB-lite"/>
    </source>
</evidence>
<proteinExistence type="inferred from homology"/>
<dbReference type="RefSeq" id="XP_034150093.1">
    <property type="nucleotide sequence ID" value="XM_034294202.1"/>
</dbReference>
<keyword evidence="3" id="KW-0342">GTP-binding</keyword>
<evidence type="ECO:0000259" key="6">
    <source>
        <dbReference type="PROSITE" id="PS51720"/>
    </source>
</evidence>
<protein>
    <recommendedName>
        <fullName evidence="6">AIG1-type G domain-containing protein</fullName>
    </recommendedName>
</protein>
<dbReference type="Gene3D" id="3.40.50.300">
    <property type="entry name" value="P-loop containing nucleotide triphosphate hydrolases"/>
    <property type="match status" value="1"/>
</dbReference>
<dbReference type="CDD" id="cd01852">
    <property type="entry name" value="AIG1"/>
    <property type="match status" value="1"/>
</dbReference>
<dbReference type="PROSITE" id="PS51720">
    <property type="entry name" value="G_AIG1"/>
    <property type="match status" value="1"/>
</dbReference>
<reference evidence="7 8" key="1">
    <citation type="submission" date="2020-02" db="EMBL/GenBank/DDBJ databases">
        <title>Esox lucius (northern pike) genome, fEsoLuc1, primary haplotype.</title>
        <authorList>
            <person name="Myers G."/>
            <person name="Karagic N."/>
            <person name="Meyer A."/>
            <person name="Pippel M."/>
            <person name="Reichard M."/>
            <person name="Winkler S."/>
            <person name="Tracey A."/>
            <person name="Sims Y."/>
            <person name="Howe K."/>
            <person name="Rhie A."/>
            <person name="Formenti G."/>
            <person name="Durbin R."/>
            <person name="Fedrigo O."/>
            <person name="Jarvis E.D."/>
        </authorList>
    </citation>
    <scope>NUCLEOTIDE SEQUENCE [LARGE SCALE GENOMIC DNA]</scope>
</reference>